<proteinExistence type="predicted"/>
<dbReference type="Proteomes" id="UP000472268">
    <property type="component" value="Chromosome 12"/>
</dbReference>
<dbReference type="GO" id="GO:0050872">
    <property type="term" value="P:white fat cell differentiation"/>
    <property type="evidence" value="ECO:0007669"/>
    <property type="project" value="TreeGrafter"/>
</dbReference>
<organism evidence="2 3">
    <name type="scientific">Suricata suricatta</name>
    <name type="common">Meerkat</name>
    <dbReference type="NCBI Taxonomy" id="37032"/>
    <lineage>
        <taxon>Eukaryota</taxon>
        <taxon>Metazoa</taxon>
        <taxon>Chordata</taxon>
        <taxon>Craniata</taxon>
        <taxon>Vertebrata</taxon>
        <taxon>Euteleostomi</taxon>
        <taxon>Mammalia</taxon>
        <taxon>Eutheria</taxon>
        <taxon>Laurasiatheria</taxon>
        <taxon>Carnivora</taxon>
        <taxon>Feliformia</taxon>
        <taxon>Herpestidae</taxon>
        <taxon>Suricata</taxon>
    </lineage>
</organism>
<sequence length="58" mass="6537">MEYPLGLLVDDPAFSFLVLWLCLPVGLLLVLLIVWLRFLLSLDLQVAGYRSHAIVLTP</sequence>
<feature type="transmembrane region" description="Helical" evidence="1">
    <location>
        <begin position="12"/>
        <end position="40"/>
    </location>
</feature>
<keyword evidence="1" id="KW-1133">Transmembrane helix</keyword>
<evidence type="ECO:0000313" key="3">
    <source>
        <dbReference type="Proteomes" id="UP000472268"/>
    </source>
</evidence>
<reference evidence="2" key="3">
    <citation type="submission" date="2025-09" db="UniProtKB">
        <authorList>
            <consortium name="Ensembl"/>
        </authorList>
    </citation>
    <scope>IDENTIFICATION</scope>
</reference>
<dbReference type="PANTHER" id="PTHR38499:SF1">
    <property type="entry name" value="ADIPOGENIN"/>
    <property type="match status" value="1"/>
</dbReference>
<dbReference type="AlphaFoldDB" id="A0A673UQW7"/>
<evidence type="ECO:0000256" key="1">
    <source>
        <dbReference type="SAM" id="Phobius"/>
    </source>
</evidence>
<reference evidence="2" key="2">
    <citation type="submission" date="2025-08" db="UniProtKB">
        <authorList>
            <consortium name="Ensembl"/>
        </authorList>
    </citation>
    <scope>IDENTIFICATION</scope>
</reference>
<keyword evidence="1" id="KW-0812">Transmembrane</keyword>
<dbReference type="InterPro" id="IPR027938">
    <property type="entry name" value="Adipogenin"/>
</dbReference>
<reference evidence="2 3" key="1">
    <citation type="submission" date="2019-05" db="EMBL/GenBank/DDBJ databases">
        <title>A Chromosome-scale Meerkat (S. suricatta) Genome Assembly.</title>
        <authorList>
            <person name="Dudchenko O."/>
            <person name="Lieberman Aiden E."/>
            <person name="Tung J."/>
            <person name="Barreiro L.B."/>
            <person name="Clutton-Brock T.H."/>
        </authorList>
    </citation>
    <scope>NUCLEOTIDE SEQUENCE [LARGE SCALE GENOMIC DNA]</scope>
</reference>
<protein>
    <recommendedName>
        <fullName evidence="4">Adipogenin</fullName>
    </recommendedName>
</protein>
<keyword evidence="3" id="KW-1185">Reference proteome</keyword>
<dbReference type="GO" id="GO:0050873">
    <property type="term" value="P:brown fat cell differentiation"/>
    <property type="evidence" value="ECO:0007669"/>
    <property type="project" value="TreeGrafter"/>
</dbReference>
<evidence type="ECO:0008006" key="4">
    <source>
        <dbReference type="Google" id="ProtNLM"/>
    </source>
</evidence>
<evidence type="ECO:0000313" key="2">
    <source>
        <dbReference type="Ensembl" id="ENSSSUP00005026914.1"/>
    </source>
</evidence>
<name>A0A673UQW7_SURSU</name>
<dbReference type="Ensembl" id="ENSSSUT00005030764.1">
    <property type="protein sequence ID" value="ENSSSUP00005026914.1"/>
    <property type="gene ID" value="ENSSSUG00005017437.1"/>
</dbReference>
<keyword evidence="1" id="KW-0472">Membrane</keyword>
<dbReference type="GO" id="GO:0005811">
    <property type="term" value="C:lipid droplet"/>
    <property type="evidence" value="ECO:0007669"/>
    <property type="project" value="TreeGrafter"/>
</dbReference>
<accession>A0A673UQW7</accession>
<dbReference type="GO" id="GO:0005737">
    <property type="term" value="C:cytoplasm"/>
    <property type="evidence" value="ECO:0007669"/>
    <property type="project" value="TreeGrafter"/>
</dbReference>
<dbReference type="PANTHER" id="PTHR38499">
    <property type="entry name" value="ADIPOGENIN"/>
    <property type="match status" value="1"/>
</dbReference>
<dbReference type="GO" id="GO:0005634">
    <property type="term" value="C:nucleus"/>
    <property type="evidence" value="ECO:0007669"/>
    <property type="project" value="TreeGrafter"/>
</dbReference>
<dbReference type="Pfam" id="PF15202">
    <property type="entry name" value="Adipogenin"/>
    <property type="match status" value="1"/>
</dbReference>